<organism evidence="5 6">
    <name type="scientific">Mytilus galloprovincialis</name>
    <name type="common">Mediterranean mussel</name>
    <dbReference type="NCBI Taxonomy" id="29158"/>
    <lineage>
        <taxon>Eukaryota</taxon>
        <taxon>Metazoa</taxon>
        <taxon>Spiralia</taxon>
        <taxon>Lophotrochozoa</taxon>
        <taxon>Mollusca</taxon>
        <taxon>Bivalvia</taxon>
        <taxon>Autobranchia</taxon>
        <taxon>Pteriomorphia</taxon>
        <taxon>Mytilida</taxon>
        <taxon>Mytiloidea</taxon>
        <taxon>Mytilidae</taxon>
        <taxon>Mytilinae</taxon>
        <taxon>Mytilus</taxon>
    </lineage>
</organism>
<dbReference type="Gene3D" id="3.40.50.1820">
    <property type="entry name" value="alpha/beta hydrolase"/>
    <property type="match status" value="1"/>
</dbReference>
<dbReference type="GO" id="GO:0005886">
    <property type="term" value="C:plasma membrane"/>
    <property type="evidence" value="ECO:0007669"/>
    <property type="project" value="TreeGrafter"/>
</dbReference>
<dbReference type="InterPro" id="IPR029058">
    <property type="entry name" value="AB_hydrolase_fold"/>
</dbReference>
<dbReference type="SUPFAM" id="SSF53474">
    <property type="entry name" value="alpha/beta-Hydrolases"/>
    <property type="match status" value="1"/>
</dbReference>
<dbReference type="AlphaFoldDB" id="A0A8B6HR69"/>
<sequence>MNSVEFRLGTHQGPLRFKKPEPVDKWTDTLDATEFGAACPQSVPDMMLDFKPSKMSEDCLFLNKIASYGVDNGGGLVMAFPTSTMEDGCHTRRCDSSDLNYRLDIFGFFTVDHPASKGNYGLWDQKLALQWVHDNIASLEGILSLLQYLENQRGMECIFSIIDTAE</sequence>
<proteinExistence type="inferred from homology"/>
<dbReference type="Proteomes" id="UP000596742">
    <property type="component" value="Unassembled WGS sequence"/>
</dbReference>
<dbReference type="PANTHER" id="PTHR43918">
    <property type="entry name" value="ACETYLCHOLINESTERASE"/>
    <property type="match status" value="1"/>
</dbReference>
<keyword evidence="3" id="KW-0378">Hydrolase</keyword>
<gene>
    <name evidence="5" type="ORF">MGAL_10B023950</name>
</gene>
<evidence type="ECO:0000256" key="3">
    <source>
        <dbReference type="ARBA" id="ARBA00022801"/>
    </source>
</evidence>
<protein>
    <recommendedName>
        <fullName evidence="4">Carboxylesterase type B domain-containing protein</fullName>
    </recommendedName>
</protein>
<dbReference type="EMBL" id="UYJE01010382">
    <property type="protein sequence ID" value="VDI82714.1"/>
    <property type="molecule type" value="Genomic_DNA"/>
</dbReference>
<evidence type="ECO:0000256" key="2">
    <source>
        <dbReference type="ARBA" id="ARBA00022487"/>
    </source>
</evidence>
<dbReference type="InterPro" id="IPR050654">
    <property type="entry name" value="AChE-related_enzymes"/>
</dbReference>
<evidence type="ECO:0000313" key="6">
    <source>
        <dbReference type="Proteomes" id="UP000596742"/>
    </source>
</evidence>
<keyword evidence="6" id="KW-1185">Reference proteome</keyword>
<feature type="domain" description="Carboxylesterase type B" evidence="4">
    <location>
        <begin position="13"/>
        <end position="63"/>
    </location>
</feature>
<reference evidence="5" key="1">
    <citation type="submission" date="2018-11" db="EMBL/GenBank/DDBJ databases">
        <authorList>
            <person name="Alioto T."/>
            <person name="Alioto T."/>
        </authorList>
    </citation>
    <scope>NUCLEOTIDE SEQUENCE</scope>
</reference>
<feature type="domain" description="Carboxylesterase type B" evidence="4">
    <location>
        <begin position="99"/>
        <end position="141"/>
    </location>
</feature>
<evidence type="ECO:0000256" key="1">
    <source>
        <dbReference type="ARBA" id="ARBA00005964"/>
    </source>
</evidence>
<evidence type="ECO:0000259" key="4">
    <source>
        <dbReference type="Pfam" id="PF00135"/>
    </source>
</evidence>
<dbReference type="OrthoDB" id="408631at2759"/>
<dbReference type="GO" id="GO:0006581">
    <property type="term" value="P:acetylcholine catabolic process"/>
    <property type="evidence" value="ECO:0007669"/>
    <property type="project" value="TreeGrafter"/>
</dbReference>
<comment type="caution">
    <text evidence="5">The sequence shown here is derived from an EMBL/GenBank/DDBJ whole genome shotgun (WGS) entry which is preliminary data.</text>
</comment>
<dbReference type="GO" id="GO:0019695">
    <property type="term" value="P:choline metabolic process"/>
    <property type="evidence" value="ECO:0007669"/>
    <property type="project" value="TreeGrafter"/>
</dbReference>
<dbReference type="GO" id="GO:0003990">
    <property type="term" value="F:acetylcholinesterase activity"/>
    <property type="evidence" value="ECO:0007669"/>
    <property type="project" value="TreeGrafter"/>
</dbReference>
<comment type="similarity">
    <text evidence="1">Belongs to the type-B carboxylesterase/lipase family.</text>
</comment>
<evidence type="ECO:0000313" key="5">
    <source>
        <dbReference type="EMBL" id="VDI82714.1"/>
    </source>
</evidence>
<dbReference type="InterPro" id="IPR002018">
    <property type="entry name" value="CarbesteraseB"/>
</dbReference>
<dbReference type="GO" id="GO:0005615">
    <property type="term" value="C:extracellular space"/>
    <property type="evidence" value="ECO:0007669"/>
    <property type="project" value="TreeGrafter"/>
</dbReference>
<accession>A0A8B6HR69</accession>
<dbReference type="PANTHER" id="PTHR43918:SF4">
    <property type="entry name" value="CARBOXYLIC ESTER HYDROLASE"/>
    <property type="match status" value="1"/>
</dbReference>
<dbReference type="Pfam" id="PF00135">
    <property type="entry name" value="COesterase"/>
    <property type="match status" value="2"/>
</dbReference>
<name>A0A8B6HR69_MYTGA</name>
<keyword evidence="2" id="KW-0719">Serine esterase</keyword>